<gene>
    <name evidence="2" type="ORF">S03H2_59068</name>
</gene>
<proteinExistence type="predicted"/>
<comment type="caution">
    <text evidence="2">The sequence shown here is derived from an EMBL/GenBank/DDBJ whole genome shotgun (WGS) entry which is preliminary data.</text>
</comment>
<sequence length="44" mass="5007">MLNINFVPDDYIQNNESRRTNLMYLVLFAVVMAALGGSFLTIKI</sequence>
<evidence type="ECO:0000256" key="1">
    <source>
        <dbReference type="SAM" id="Phobius"/>
    </source>
</evidence>
<name>X1IAF2_9ZZZZ</name>
<organism evidence="2">
    <name type="scientific">marine sediment metagenome</name>
    <dbReference type="NCBI Taxonomy" id="412755"/>
    <lineage>
        <taxon>unclassified sequences</taxon>
        <taxon>metagenomes</taxon>
        <taxon>ecological metagenomes</taxon>
    </lineage>
</organism>
<feature type="non-terminal residue" evidence="2">
    <location>
        <position position="44"/>
    </location>
</feature>
<evidence type="ECO:0000313" key="2">
    <source>
        <dbReference type="EMBL" id="GAH79391.1"/>
    </source>
</evidence>
<keyword evidence="1" id="KW-0472">Membrane</keyword>
<keyword evidence="1" id="KW-0812">Transmembrane</keyword>
<dbReference type="AlphaFoldDB" id="X1IAF2"/>
<accession>X1IAF2</accession>
<reference evidence="2" key="1">
    <citation type="journal article" date="2014" name="Front. Microbiol.">
        <title>High frequency of phylogenetically diverse reductive dehalogenase-homologous genes in deep subseafloor sedimentary metagenomes.</title>
        <authorList>
            <person name="Kawai M."/>
            <person name="Futagami T."/>
            <person name="Toyoda A."/>
            <person name="Takaki Y."/>
            <person name="Nishi S."/>
            <person name="Hori S."/>
            <person name="Arai W."/>
            <person name="Tsubouchi T."/>
            <person name="Morono Y."/>
            <person name="Uchiyama I."/>
            <person name="Ito T."/>
            <person name="Fujiyama A."/>
            <person name="Inagaki F."/>
            <person name="Takami H."/>
        </authorList>
    </citation>
    <scope>NUCLEOTIDE SEQUENCE</scope>
    <source>
        <strain evidence="2">Expedition CK06-06</strain>
    </source>
</reference>
<feature type="transmembrane region" description="Helical" evidence="1">
    <location>
        <begin position="22"/>
        <end position="42"/>
    </location>
</feature>
<dbReference type="EMBL" id="BARU01037964">
    <property type="protein sequence ID" value="GAH79391.1"/>
    <property type="molecule type" value="Genomic_DNA"/>
</dbReference>
<keyword evidence="1" id="KW-1133">Transmembrane helix</keyword>
<protein>
    <submittedName>
        <fullName evidence="2">Uncharacterized protein</fullName>
    </submittedName>
</protein>